<organism evidence="2 3">
    <name type="scientific">Tanacetum coccineum</name>
    <dbReference type="NCBI Taxonomy" id="301880"/>
    <lineage>
        <taxon>Eukaryota</taxon>
        <taxon>Viridiplantae</taxon>
        <taxon>Streptophyta</taxon>
        <taxon>Embryophyta</taxon>
        <taxon>Tracheophyta</taxon>
        <taxon>Spermatophyta</taxon>
        <taxon>Magnoliopsida</taxon>
        <taxon>eudicotyledons</taxon>
        <taxon>Gunneridae</taxon>
        <taxon>Pentapetalae</taxon>
        <taxon>asterids</taxon>
        <taxon>campanulids</taxon>
        <taxon>Asterales</taxon>
        <taxon>Asteraceae</taxon>
        <taxon>Asteroideae</taxon>
        <taxon>Anthemideae</taxon>
        <taxon>Anthemidinae</taxon>
        <taxon>Tanacetum</taxon>
    </lineage>
</organism>
<dbReference type="EMBL" id="BQNB010008963">
    <property type="protein sequence ID" value="GJS56831.1"/>
    <property type="molecule type" value="Genomic_DNA"/>
</dbReference>
<protein>
    <submittedName>
        <fullName evidence="2">Uncharacterized protein</fullName>
    </submittedName>
</protein>
<proteinExistence type="predicted"/>
<gene>
    <name evidence="2" type="ORF">Tco_0651615</name>
</gene>
<reference evidence="2" key="1">
    <citation type="journal article" date="2022" name="Int. J. Mol. Sci.">
        <title>Draft Genome of Tanacetum Coccineum: Genomic Comparison of Closely Related Tanacetum-Family Plants.</title>
        <authorList>
            <person name="Yamashiro T."/>
            <person name="Shiraishi A."/>
            <person name="Nakayama K."/>
            <person name="Satake H."/>
        </authorList>
    </citation>
    <scope>NUCLEOTIDE SEQUENCE</scope>
</reference>
<evidence type="ECO:0000313" key="3">
    <source>
        <dbReference type="Proteomes" id="UP001151760"/>
    </source>
</evidence>
<sequence length="171" mass="17847">MDQIDTSGENKGQILRGLGMVTPNPALSLRGTGVVGVTIPPSGVGQRRYGGGDESLVAGDEGLGMRVESLSLGGDEAVSEGLQRATPVVETTVGEPLGLGYEALRRLEIALGEDRIPSVFDAGQGSGSVPEPERPESVSALRQPTLTTWIDPKNDRVYIDVSAYPPLAPPI</sequence>
<reference evidence="2" key="2">
    <citation type="submission" date="2022-01" db="EMBL/GenBank/DDBJ databases">
        <authorList>
            <person name="Yamashiro T."/>
            <person name="Shiraishi A."/>
            <person name="Satake H."/>
            <person name="Nakayama K."/>
        </authorList>
    </citation>
    <scope>NUCLEOTIDE SEQUENCE</scope>
</reference>
<feature type="region of interest" description="Disordered" evidence="1">
    <location>
        <begin position="120"/>
        <end position="146"/>
    </location>
</feature>
<comment type="caution">
    <text evidence="2">The sequence shown here is derived from an EMBL/GenBank/DDBJ whole genome shotgun (WGS) entry which is preliminary data.</text>
</comment>
<evidence type="ECO:0000313" key="2">
    <source>
        <dbReference type="EMBL" id="GJS56831.1"/>
    </source>
</evidence>
<evidence type="ECO:0000256" key="1">
    <source>
        <dbReference type="SAM" id="MobiDB-lite"/>
    </source>
</evidence>
<keyword evidence="3" id="KW-1185">Reference proteome</keyword>
<accession>A0ABQ4WVA8</accession>
<dbReference type="Proteomes" id="UP001151760">
    <property type="component" value="Unassembled WGS sequence"/>
</dbReference>
<name>A0ABQ4WVA8_9ASTR</name>